<feature type="binding site" evidence="3">
    <location>
        <position position="223"/>
    </location>
    <ligand>
        <name>NAD(+)</name>
        <dbReference type="ChEBI" id="CHEBI:57540"/>
    </ligand>
</feature>
<dbReference type="PROSITE" id="PS50305">
    <property type="entry name" value="SIRTUIN"/>
    <property type="match status" value="1"/>
</dbReference>
<dbReference type="Pfam" id="PF02146">
    <property type="entry name" value="SIR2"/>
    <property type="match status" value="1"/>
</dbReference>
<dbReference type="Gene3D" id="3.40.50.1220">
    <property type="entry name" value="TPP-binding domain"/>
    <property type="match status" value="1"/>
</dbReference>
<dbReference type="PANTHER" id="PTHR11085:SF4">
    <property type="entry name" value="NAD-DEPENDENT PROTEIN DEACYLASE"/>
    <property type="match status" value="1"/>
</dbReference>
<feature type="binding site" evidence="3">
    <location>
        <position position="62"/>
    </location>
    <ligand>
        <name>substrate</name>
    </ligand>
</feature>
<dbReference type="HAMAP" id="MF_01121">
    <property type="entry name" value="Sirtuin_ClassIII"/>
    <property type="match status" value="1"/>
</dbReference>
<dbReference type="EC" id="2.3.1.286" evidence="3"/>
<feature type="binding site" evidence="3">
    <location>
        <position position="59"/>
    </location>
    <ligand>
        <name>substrate</name>
    </ligand>
</feature>
<keyword evidence="3" id="KW-0963">Cytoplasm</keyword>
<evidence type="ECO:0000256" key="3">
    <source>
        <dbReference type="HAMAP-Rule" id="MF_01121"/>
    </source>
</evidence>
<gene>
    <name evidence="3" type="primary">cobB</name>
    <name evidence="6" type="ORF">AVDCRST_MAG80-832</name>
</gene>
<comment type="similarity">
    <text evidence="3">Belongs to the sirtuin family. Class III subfamily.</text>
</comment>
<comment type="cofactor">
    <cofactor evidence="3">
        <name>Zn(2+)</name>
        <dbReference type="ChEBI" id="CHEBI:29105"/>
    </cofactor>
    <text evidence="3">Binds 1 zinc ion per subunit.</text>
</comment>
<dbReference type="InterPro" id="IPR029035">
    <property type="entry name" value="DHS-like_NAD/FAD-binding_dom"/>
</dbReference>
<evidence type="ECO:0000256" key="1">
    <source>
        <dbReference type="ARBA" id="ARBA00022679"/>
    </source>
</evidence>
<feature type="binding site" evidence="3">
    <location>
        <position position="139"/>
    </location>
    <ligand>
        <name>Zn(2+)</name>
        <dbReference type="ChEBI" id="CHEBI:29105"/>
    </ligand>
</feature>
<dbReference type="SUPFAM" id="SSF52467">
    <property type="entry name" value="DHS-like NAD/FAD-binding domain"/>
    <property type="match status" value="1"/>
</dbReference>
<dbReference type="InterPro" id="IPR026591">
    <property type="entry name" value="Sirtuin_cat_small_dom_sf"/>
</dbReference>
<protein>
    <recommendedName>
        <fullName evidence="3">NAD-dependent protein deacylase</fullName>
        <ecNumber evidence="3">2.3.1.286</ecNumber>
    </recommendedName>
    <alternativeName>
        <fullName evidence="3">Regulatory protein SIR2 homolog</fullName>
    </alternativeName>
</protein>
<evidence type="ECO:0000256" key="2">
    <source>
        <dbReference type="ARBA" id="ARBA00023027"/>
    </source>
</evidence>
<keyword evidence="1" id="KW-0808">Transferase</keyword>
<dbReference type="GO" id="GO:0008270">
    <property type="term" value="F:zinc ion binding"/>
    <property type="evidence" value="ECO:0007669"/>
    <property type="project" value="UniProtKB-UniRule"/>
</dbReference>
<dbReference type="AlphaFoldDB" id="A0A6J4Q5U8"/>
<comment type="domain">
    <text evidence="3">2 residues (Tyr-59 and Arg-62) present in a large hydrophobic pocket are probably involved in substrate specificity. They are important for desuccinylation activity, but dispensable for deacetylation activity.</text>
</comment>
<feature type="active site" description="Proton acceptor" evidence="3">
    <location>
        <position position="111"/>
    </location>
</feature>
<comment type="catalytic activity">
    <reaction evidence="3">
        <text>N(6)-succinyl-L-lysyl-[protein] + NAD(+) + H2O = 2''-O-succinyl-ADP-D-ribose + nicotinamide + L-lysyl-[protein]</text>
        <dbReference type="Rhea" id="RHEA:47668"/>
        <dbReference type="Rhea" id="RHEA-COMP:9752"/>
        <dbReference type="Rhea" id="RHEA-COMP:11877"/>
        <dbReference type="ChEBI" id="CHEBI:15377"/>
        <dbReference type="ChEBI" id="CHEBI:17154"/>
        <dbReference type="ChEBI" id="CHEBI:29969"/>
        <dbReference type="ChEBI" id="CHEBI:57540"/>
        <dbReference type="ChEBI" id="CHEBI:87830"/>
        <dbReference type="ChEBI" id="CHEBI:87832"/>
    </reaction>
</comment>
<dbReference type="GO" id="GO:0070403">
    <property type="term" value="F:NAD+ binding"/>
    <property type="evidence" value="ECO:0007669"/>
    <property type="project" value="UniProtKB-UniRule"/>
</dbReference>
<feature type="binding site" evidence="3">
    <location>
        <begin position="93"/>
        <end position="96"/>
    </location>
    <ligand>
        <name>NAD(+)</name>
        <dbReference type="ChEBI" id="CHEBI:57540"/>
    </ligand>
</feature>
<dbReference type="GO" id="GO:0017136">
    <property type="term" value="F:histone deacetylase activity, NAD-dependent"/>
    <property type="evidence" value="ECO:0007669"/>
    <property type="project" value="TreeGrafter"/>
</dbReference>
<dbReference type="Gene3D" id="3.30.1600.10">
    <property type="entry name" value="SIR2/SIRT2 'Small Domain"/>
    <property type="match status" value="1"/>
</dbReference>
<evidence type="ECO:0000259" key="5">
    <source>
        <dbReference type="PROSITE" id="PS50305"/>
    </source>
</evidence>
<keyword evidence="2 3" id="KW-0520">NAD</keyword>
<dbReference type="InterPro" id="IPR003000">
    <property type="entry name" value="Sirtuin"/>
</dbReference>
<evidence type="ECO:0000313" key="6">
    <source>
        <dbReference type="EMBL" id="CAA9434874.1"/>
    </source>
</evidence>
<name>A0A6J4Q5U8_9ACTN</name>
<dbReference type="GO" id="GO:0036055">
    <property type="term" value="F:protein-succinyllysine desuccinylase activity"/>
    <property type="evidence" value="ECO:0007669"/>
    <property type="project" value="UniProtKB-UniRule"/>
</dbReference>
<comment type="catalytic activity">
    <reaction evidence="3">
        <text>N(6)-acetyl-L-lysyl-[protein] + NAD(+) + H2O = 2''-O-acetyl-ADP-D-ribose + nicotinamide + L-lysyl-[protein]</text>
        <dbReference type="Rhea" id="RHEA:43636"/>
        <dbReference type="Rhea" id="RHEA-COMP:9752"/>
        <dbReference type="Rhea" id="RHEA-COMP:10731"/>
        <dbReference type="ChEBI" id="CHEBI:15377"/>
        <dbReference type="ChEBI" id="CHEBI:17154"/>
        <dbReference type="ChEBI" id="CHEBI:29969"/>
        <dbReference type="ChEBI" id="CHEBI:57540"/>
        <dbReference type="ChEBI" id="CHEBI:61930"/>
        <dbReference type="ChEBI" id="CHEBI:83767"/>
        <dbReference type="EC" id="2.3.1.286"/>
    </reaction>
</comment>
<feature type="binding site" evidence="3">
    <location>
        <begin position="179"/>
        <end position="181"/>
    </location>
    <ligand>
        <name>NAD(+)</name>
        <dbReference type="ChEBI" id="CHEBI:57540"/>
    </ligand>
</feature>
<proteinExistence type="inferred from homology"/>
<sequence length="236" mass="25523">MTLRSARSVAVLTGSGISAESGVPTFRDAQTGLWARYDPMELATPEAFERDPRLVWEWYAWRRELVGNAALNPGHEALAELESRVPNFVLLTQNVDGLHRRAGSQNVVELHGSILHSRCSVEGVSVEPREEDPEVPPSCPSCGAFLRPDVVWFGEALPAEALEEAFRAARECDLFFSIGTSSLVQPAASLAFEAQRQGALVVEVNPDETPLTRHAGHALRGSAGEVLPALVLAAYG</sequence>
<feature type="domain" description="Deacetylase sirtuin-type" evidence="5">
    <location>
        <begin position="1"/>
        <end position="236"/>
    </location>
</feature>
<keyword evidence="3" id="KW-0479">Metal-binding</keyword>
<dbReference type="InterPro" id="IPR026590">
    <property type="entry name" value="Ssirtuin_cat_dom"/>
</dbReference>
<comment type="caution">
    <text evidence="3 4">Lacks conserved residue(s) required for the propagation of feature annotation.</text>
</comment>
<dbReference type="InterPro" id="IPR027546">
    <property type="entry name" value="Sirtuin_class_III"/>
</dbReference>
<comment type="function">
    <text evidence="3">NAD-dependent lysine deacetylase and desuccinylase that specifically removes acetyl and succinyl groups on target proteins. Modulates the activities of several proteins which are inactive in their acylated form.</text>
</comment>
<comment type="subcellular location">
    <subcellularLocation>
        <location evidence="3">Cytoplasm</location>
    </subcellularLocation>
</comment>
<feature type="binding site" evidence="3">
    <location>
        <begin position="205"/>
        <end position="207"/>
    </location>
    <ligand>
        <name>NAD(+)</name>
        <dbReference type="ChEBI" id="CHEBI:57540"/>
    </ligand>
</feature>
<dbReference type="CDD" id="cd01412">
    <property type="entry name" value="SIRT5_Af1_CobB"/>
    <property type="match status" value="1"/>
</dbReference>
<dbReference type="EMBL" id="CADCVC010000069">
    <property type="protein sequence ID" value="CAA9434874.1"/>
    <property type="molecule type" value="Genomic_DNA"/>
</dbReference>
<reference evidence="6" key="1">
    <citation type="submission" date="2020-02" db="EMBL/GenBank/DDBJ databases">
        <authorList>
            <person name="Meier V. D."/>
        </authorList>
    </citation>
    <scope>NUCLEOTIDE SEQUENCE</scope>
    <source>
        <strain evidence="6">AVDCRST_MAG80</strain>
    </source>
</reference>
<dbReference type="InterPro" id="IPR050134">
    <property type="entry name" value="NAD-dep_sirtuin_deacylases"/>
</dbReference>
<organism evidence="6">
    <name type="scientific">uncultured Rubrobacteraceae bacterium</name>
    <dbReference type="NCBI Taxonomy" id="349277"/>
    <lineage>
        <taxon>Bacteria</taxon>
        <taxon>Bacillati</taxon>
        <taxon>Actinomycetota</taxon>
        <taxon>Rubrobacteria</taxon>
        <taxon>Rubrobacterales</taxon>
        <taxon>Rubrobacteraceae</taxon>
        <taxon>environmental samples</taxon>
    </lineage>
</organism>
<dbReference type="GO" id="GO:0036054">
    <property type="term" value="F:protein-malonyllysine demalonylase activity"/>
    <property type="evidence" value="ECO:0007669"/>
    <property type="project" value="InterPro"/>
</dbReference>
<dbReference type="PANTHER" id="PTHR11085">
    <property type="entry name" value="NAD-DEPENDENT PROTEIN DEACYLASE SIRTUIN-5, MITOCHONDRIAL-RELATED"/>
    <property type="match status" value="1"/>
</dbReference>
<keyword evidence="3" id="KW-0862">Zinc</keyword>
<accession>A0A6J4Q5U8</accession>
<evidence type="ECO:0000256" key="4">
    <source>
        <dbReference type="PROSITE-ProRule" id="PRU00236"/>
    </source>
</evidence>
<feature type="binding site" evidence="3">
    <location>
        <position position="119"/>
    </location>
    <ligand>
        <name>Zn(2+)</name>
        <dbReference type="ChEBI" id="CHEBI:29105"/>
    </ligand>
</feature>
<dbReference type="GO" id="GO:0005737">
    <property type="term" value="C:cytoplasm"/>
    <property type="evidence" value="ECO:0007669"/>
    <property type="project" value="UniProtKB-SubCell"/>
</dbReference>
<dbReference type="NCBIfam" id="NF001753">
    <property type="entry name" value="PRK00481.1-3"/>
    <property type="match status" value="1"/>
</dbReference>